<keyword evidence="7" id="KW-1133">Transmembrane helix</keyword>
<feature type="chain" id="PRO_5043112250" description="Transmembrane 9 superfamily member" evidence="10">
    <location>
        <begin position="26"/>
        <end position="274"/>
    </location>
</feature>
<dbReference type="Proteomes" id="UP001459277">
    <property type="component" value="Unassembled WGS sequence"/>
</dbReference>
<evidence type="ECO:0000256" key="8">
    <source>
        <dbReference type="ARBA" id="ARBA00023034"/>
    </source>
</evidence>
<organism evidence="11 12">
    <name type="scientific">Lithocarpus litseifolius</name>
    <dbReference type="NCBI Taxonomy" id="425828"/>
    <lineage>
        <taxon>Eukaryota</taxon>
        <taxon>Viridiplantae</taxon>
        <taxon>Streptophyta</taxon>
        <taxon>Embryophyta</taxon>
        <taxon>Tracheophyta</taxon>
        <taxon>Spermatophyta</taxon>
        <taxon>Magnoliopsida</taxon>
        <taxon>eudicotyledons</taxon>
        <taxon>Gunneridae</taxon>
        <taxon>Pentapetalae</taxon>
        <taxon>rosids</taxon>
        <taxon>fabids</taxon>
        <taxon>Fagales</taxon>
        <taxon>Fagaceae</taxon>
        <taxon>Lithocarpus</taxon>
    </lineage>
</organism>
<evidence type="ECO:0000256" key="7">
    <source>
        <dbReference type="ARBA" id="ARBA00022989"/>
    </source>
</evidence>
<comment type="caution">
    <text evidence="11">The sequence shown here is derived from an EMBL/GenBank/DDBJ whole genome shotgun (WGS) entry which is preliminary data.</text>
</comment>
<dbReference type="Pfam" id="PF02990">
    <property type="entry name" value="EMP70"/>
    <property type="match status" value="1"/>
</dbReference>
<evidence type="ECO:0000256" key="10">
    <source>
        <dbReference type="RuleBase" id="RU363079"/>
    </source>
</evidence>
<sequence length="274" mass="31373">MGTLCGLTVTAILLFFLLFVSLSHSFYLPGVAPRDFQRGDPLPVKVNKLSSTKTQLPYDYYYLDYCKPDKIVNSAENLGEVLRGDRIENSVYTFQMRKEQSCQVACKKKLNAETAKNFKEKIDDEYRVNMILDNLPVAVLRQRRDGIQSTTYEHGFRVGFKGNYAGSKEEKYFINNHLSFRVMYHKDLETDSARIVGFEVTPNSINHEYKDWDDNNPQLATCNKDTKNLVQGNVVPQEVETDKEVVFTFDVSFKVLAHQILAYVSLPHSTPSLV</sequence>
<evidence type="ECO:0000256" key="9">
    <source>
        <dbReference type="ARBA" id="ARBA00023136"/>
    </source>
</evidence>
<evidence type="ECO:0000256" key="3">
    <source>
        <dbReference type="ARBA" id="ARBA00005227"/>
    </source>
</evidence>
<dbReference type="PANTHER" id="PTHR10766">
    <property type="entry name" value="TRANSMEMBRANE 9 SUPERFAMILY PROTEIN"/>
    <property type="match status" value="1"/>
</dbReference>
<accession>A0AAW2DHK2</accession>
<feature type="signal peptide" evidence="10">
    <location>
        <begin position="1"/>
        <end position="25"/>
    </location>
</feature>
<keyword evidence="6" id="KW-0967">Endosome</keyword>
<dbReference type="GO" id="GO:0072657">
    <property type="term" value="P:protein localization to membrane"/>
    <property type="evidence" value="ECO:0007669"/>
    <property type="project" value="TreeGrafter"/>
</dbReference>
<evidence type="ECO:0000256" key="1">
    <source>
        <dbReference type="ARBA" id="ARBA00004337"/>
    </source>
</evidence>
<keyword evidence="4" id="KW-0812">Transmembrane</keyword>
<dbReference type="PANTHER" id="PTHR10766:SF111">
    <property type="entry name" value="TRANSMEMBRANE 9 SUPERFAMILY MEMBER 2"/>
    <property type="match status" value="1"/>
</dbReference>
<keyword evidence="9" id="KW-0472">Membrane</keyword>
<evidence type="ECO:0000313" key="11">
    <source>
        <dbReference type="EMBL" id="KAL0010102.1"/>
    </source>
</evidence>
<protein>
    <recommendedName>
        <fullName evidence="10">Transmembrane 9 superfamily member</fullName>
    </recommendedName>
</protein>
<keyword evidence="5 10" id="KW-0732">Signal</keyword>
<evidence type="ECO:0000256" key="6">
    <source>
        <dbReference type="ARBA" id="ARBA00022753"/>
    </source>
</evidence>
<keyword evidence="8" id="KW-0333">Golgi apparatus</keyword>
<dbReference type="GO" id="GO:0010008">
    <property type="term" value="C:endosome membrane"/>
    <property type="evidence" value="ECO:0007669"/>
    <property type="project" value="UniProtKB-SubCell"/>
</dbReference>
<evidence type="ECO:0000256" key="4">
    <source>
        <dbReference type="ARBA" id="ARBA00022692"/>
    </source>
</evidence>
<evidence type="ECO:0000256" key="2">
    <source>
        <dbReference type="ARBA" id="ARBA00004653"/>
    </source>
</evidence>
<comment type="subcellular location">
    <subcellularLocation>
        <location evidence="1">Endosome membrane</location>
        <topology evidence="1">Multi-pass membrane protein</topology>
    </subcellularLocation>
    <subcellularLocation>
        <location evidence="2">Golgi apparatus membrane</location>
        <topology evidence="2">Multi-pass membrane protein</topology>
    </subcellularLocation>
</comment>
<comment type="similarity">
    <text evidence="3 10">Belongs to the nonaspanin (TM9SF) (TC 9.A.2) family.</text>
</comment>
<dbReference type="GO" id="GO:0000139">
    <property type="term" value="C:Golgi membrane"/>
    <property type="evidence" value="ECO:0007669"/>
    <property type="project" value="UniProtKB-SubCell"/>
</dbReference>
<dbReference type="EMBL" id="JAZDWU010000002">
    <property type="protein sequence ID" value="KAL0010102.1"/>
    <property type="molecule type" value="Genomic_DNA"/>
</dbReference>
<keyword evidence="12" id="KW-1185">Reference proteome</keyword>
<proteinExistence type="inferred from homology"/>
<evidence type="ECO:0000256" key="5">
    <source>
        <dbReference type="ARBA" id="ARBA00022729"/>
    </source>
</evidence>
<name>A0AAW2DHK2_9ROSI</name>
<gene>
    <name evidence="11" type="ORF">SO802_005210</name>
</gene>
<dbReference type="InterPro" id="IPR004240">
    <property type="entry name" value="EMP70"/>
</dbReference>
<evidence type="ECO:0000313" key="12">
    <source>
        <dbReference type="Proteomes" id="UP001459277"/>
    </source>
</evidence>
<dbReference type="AlphaFoldDB" id="A0AAW2DHK2"/>
<reference evidence="11 12" key="1">
    <citation type="submission" date="2024-01" db="EMBL/GenBank/DDBJ databases">
        <title>A telomere-to-telomere, gap-free genome of sweet tea (Lithocarpus litseifolius).</title>
        <authorList>
            <person name="Zhou J."/>
        </authorList>
    </citation>
    <scope>NUCLEOTIDE SEQUENCE [LARGE SCALE GENOMIC DNA]</scope>
    <source>
        <strain evidence="11">Zhou-2022a</strain>
        <tissue evidence="11">Leaf</tissue>
    </source>
</reference>